<dbReference type="EMBL" id="CP159280">
    <property type="protein sequence ID" value="XCH13861.1"/>
    <property type="molecule type" value="Genomic_DNA"/>
</dbReference>
<dbReference type="CDD" id="cd07377">
    <property type="entry name" value="WHTH_GntR"/>
    <property type="match status" value="1"/>
</dbReference>
<dbReference type="SMART" id="SM00345">
    <property type="entry name" value="HTH_GNTR"/>
    <property type="match status" value="1"/>
</dbReference>
<dbReference type="PRINTS" id="PR00035">
    <property type="entry name" value="HTHGNTR"/>
</dbReference>
<reference evidence="5" key="1">
    <citation type="submission" date="2024-06" db="EMBL/GenBank/DDBJ databases">
        <title>Biodegradation of dimethachlon by Arthrobacter sp. K5: mechanistic insights and ecological implications.</title>
        <authorList>
            <person name="Hu S."/>
            <person name="Lu P."/>
        </authorList>
    </citation>
    <scope>NUCLEOTIDE SEQUENCE</scope>
    <source>
        <strain evidence="5">K5</strain>
        <plasmid evidence="5">unnamed</plasmid>
    </source>
</reference>
<dbReference type="SUPFAM" id="SSF46785">
    <property type="entry name" value="Winged helix' DNA-binding domain"/>
    <property type="match status" value="1"/>
</dbReference>
<dbReference type="InterPro" id="IPR036390">
    <property type="entry name" value="WH_DNA-bd_sf"/>
</dbReference>
<gene>
    <name evidence="6" type="ORF">ABRP34_22685</name>
    <name evidence="5" type="ORF">ABRP34_23800</name>
</gene>
<keyword evidence="3" id="KW-0804">Transcription</keyword>
<keyword evidence="5" id="KW-0614">Plasmid</keyword>
<dbReference type="AlphaFoldDB" id="A0AAU8EYS7"/>
<keyword evidence="2" id="KW-0238">DNA-binding</keyword>
<geneLocation type="plasmid" evidence="5">
    <name>unnamed</name>
</geneLocation>
<keyword evidence="1" id="KW-0805">Transcription regulation</keyword>
<dbReference type="Gene3D" id="1.20.120.530">
    <property type="entry name" value="GntR ligand-binding domain-like"/>
    <property type="match status" value="1"/>
</dbReference>
<proteinExistence type="predicted"/>
<accession>A0AAU8EYS7</accession>
<dbReference type="InterPro" id="IPR000524">
    <property type="entry name" value="Tscrpt_reg_HTH_GntR"/>
</dbReference>
<dbReference type="PROSITE" id="PS50949">
    <property type="entry name" value="HTH_GNTR"/>
    <property type="match status" value="1"/>
</dbReference>
<feature type="domain" description="HTH gntR-type" evidence="4">
    <location>
        <begin position="11"/>
        <end position="78"/>
    </location>
</feature>
<dbReference type="InterPro" id="IPR008920">
    <property type="entry name" value="TF_FadR/GntR_C"/>
</dbReference>
<dbReference type="Pfam" id="PF07729">
    <property type="entry name" value="FCD"/>
    <property type="match status" value="1"/>
</dbReference>
<dbReference type="GO" id="GO:0003700">
    <property type="term" value="F:DNA-binding transcription factor activity"/>
    <property type="evidence" value="ECO:0007669"/>
    <property type="project" value="InterPro"/>
</dbReference>
<sequence>MTIDAIRRTAAPLRTEVVNALRRAIVAQEFVPGERLVETVMCEKYSVSRTVVREALRQLESEGLVTMVPNRGPEVATLSIHDAESLYEVRRALESLAGSLFAERATDAQCTELVARLSEVKGAVASGDPEQRLAAKDRYYDVLLEGTGNAEIARMLRSVNARTQMLRTLSLAAPGRDARTVAEITRITAAAAVNRDPNEAREACEEHVRNAAEAALGEMRKLHAG</sequence>
<dbReference type="GO" id="GO:0003677">
    <property type="term" value="F:DNA binding"/>
    <property type="evidence" value="ECO:0007669"/>
    <property type="project" value="UniProtKB-KW"/>
</dbReference>
<dbReference type="PANTHER" id="PTHR43537:SF24">
    <property type="entry name" value="GLUCONATE OPERON TRANSCRIPTIONAL REPRESSOR"/>
    <property type="match status" value="1"/>
</dbReference>
<evidence type="ECO:0000313" key="5">
    <source>
        <dbReference type="EMBL" id="XCH13861.1"/>
    </source>
</evidence>
<dbReference type="RefSeq" id="WP_353713565.1">
    <property type="nucleotide sequence ID" value="NZ_CP159280.1"/>
</dbReference>
<dbReference type="EMBL" id="CP159280">
    <property type="protein sequence ID" value="XCH13914.1"/>
    <property type="molecule type" value="Genomic_DNA"/>
</dbReference>
<evidence type="ECO:0000259" key="4">
    <source>
        <dbReference type="PROSITE" id="PS50949"/>
    </source>
</evidence>
<name>A0AAU8EYS7_9MICC</name>
<dbReference type="InterPro" id="IPR036388">
    <property type="entry name" value="WH-like_DNA-bd_sf"/>
</dbReference>
<dbReference type="Pfam" id="PF00392">
    <property type="entry name" value="GntR"/>
    <property type="match status" value="1"/>
</dbReference>
<evidence type="ECO:0000313" key="6">
    <source>
        <dbReference type="EMBL" id="XCH13914.1"/>
    </source>
</evidence>
<dbReference type="SUPFAM" id="SSF48008">
    <property type="entry name" value="GntR ligand-binding domain-like"/>
    <property type="match status" value="1"/>
</dbReference>
<dbReference type="InterPro" id="IPR011711">
    <property type="entry name" value="GntR_C"/>
</dbReference>
<dbReference type="Gene3D" id="1.10.10.10">
    <property type="entry name" value="Winged helix-like DNA-binding domain superfamily/Winged helix DNA-binding domain"/>
    <property type="match status" value="1"/>
</dbReference>
<organism evidence="5">
    <name type="scientific">Arthrobacter sp. K5</name>
    <dbReference type="NCBI Taxonomy" id="2839623"/>
    <lineage>
        <taxon>Bacteria</taxon>
        <taxon>Bacillati</taxon>
        <taxon>Actinomycetota</taxon>
        <taxon>Actinomycetes</taxon>
        <taxon>Micrococcales</taxon>
        <taxon>Micrococcaceae</taxon>
        <taxon>Arthrobacter</taxon>
    </lineage>
</organism>
<evidence type="ECO:0000256" key="3">
    <source>
        <dbReference type="ARBA" id="ARBA00023163"/>
    </source>
</evidence>
<evidence type="ECO:0000256" key="2">
    <source>
        <dbReference type="ARBA" id="ARBA00023125"/>
    </source>
</evidence>
<dbReference type="PANTHER" id="PTHR43537">
    <property type="entry name" value="TRANSCRIPTIONAL REGULATOR, GNTR FAMILY"/>
    <property type="match status" value="1"/>
</dbReference>
<evidence type="ECO:0000256" key="1">
    <source>
        <dbReference type="ARBA" id="ARBA00023015"/>
    </source>
</evidence>
<protein>
    <submittedName>
        <fullName evidence="5">GntR family transcriptional regulator</fullName>
    </submittedName>
</protein>
<dbReference type="SMART" id="SM00895">
    <property type="entry name" value="FCD"/>
    <property type="match status" value="1"/>
</dbReference>